<accession>A0A101SW66</accession>
<dbReference type="Pfam" id="PF19545">
    <property type="entry name" value="DUF6069"/>
    <property type="match status" value="1"/>
</dbReference>
<dbReference type="RefSeq" id="WP_055638383.1">
    <property type="nucleotide sequence ID" value="NZ_JBIRRP010000015.1"/>
</dbReference>
<feature type="transmembrane region" description="Helical" evidence="1">
    <location>
        <begin position="110"/>
        <end position="130"/>
    </location>
</feature>
<evidence type="ECO:0000256" key="1">
    <source>
        <dbReference type="SAM" id="Phobius"/>
    </source>
</evidence>
<reference evidence="2 3" key="1">
    <citation type="submission" date="2015-10" db="EMBL/GenBank/DDBJ databases">
        <title>Draft genome sequence of Streptomyces griseoruber DSM 40281, type strain for the species Streptomyces griseoruber.</title>
        <authorList>
            <person name="Ruckert C."/>
            <person name="Winkler A."/>
            <person name="Kalinowski J."/>
            <person name="Kampfer P."/>
            <person name="Glaeser S."/>
        </authorList>
    </citation>
    <scope>NUCLEOTIDE SEQUENCE [LARGE SCALE GENOMIC DNA]</scope>
    <source>
        <strain evidence="2 3">DSM 40281</strain>
    </source>
</reference>
<keyword evidence="1" id="KW-0472">Membrane</keyword>
<keyword evidence="3" id="KW-1185">Reference proteome</keyword>
<feature type="transmembrane region" description="Helical" evidence="1">
    <location>
        <begin position="15"/>
        <end position="42"/>
    </location>
</feature>
<organism evidence="2 3">
    <name type="scientific">Streptomyces griseoruber</name>
    <dbReference type="NCBI Taxonomy" id="1943"/>
    <lineage>
        <taxon>Bacteria</taxon>
        <taxon>Bacillati</taxon>
        <taxon>Actinomycetota</taxon>
        <taxon>Actinomycetes</taxon>
        <taxon>Kitasatosporales</taxon>
        <taxon>Streptomycetaceae</taxon>
        <taxon>Streptomyces</taxon>
    </lineage>
</organism>
<name>A0A101SW66_9ACTN</name>
<dbReference type="Proteomes" id="UP000052982">
    <property type="component" value="Unassembled WGS sequence"/>
</dbReference>
<keyword evidence="1" id="KW-0812">Transmembrane</keyword>
<protein>
    <submittedName>
        <fullName evidence="2">Uncharacterized protein</fullName>
    </submittedName>
</protein>
<feature type="transmembrane region" description="Helical" evidence="1">
    <location>
        <begin position="54"/>
        <end position="73"/>
    </location>
</feature>
<dbReference type="InterPro" id="IPR045713">
    <property type="entry name" value="DUF6069"/>
</dbReference>
<evidence type="ECO:0000313" key="3">
    <source>
        <dbReference type="Proteomes" id="UP000052982"/>
    </source>
</evidence>
<feature type="transmembrane region" description="Helical" evidence="1">
    <location>
        <begin position="85"/>
        <end position="104"/>
    </location>
</feature>
<gene>
    <name evidence="2" type="ORF">AQJ64_24100</name>
</gene>
<dbReference type="OrthoDB" id="4265116at2"/>
<sequence length="137" mass="13881">MSVASEAAAVRRGPLVVVGGVIAAVVVASVVDAVFALAALALGAPDDFQPLEPGSYIFLTAVGTVAGAIGWAVVRKVSKDPAALVRWLVPTLVVVSFVPDFLLFGAGGVIGVVALLLMHVAVAAVAVFTYRKVMPLS</sequence>
<proteinExistence type="predicted"/>
<dbReference type="AlphaFoldDB" id="A0A101SW66"/>
<dbReference type="EMBL" id="LMWW01000039">
    <property type="protein sequence ID" value="KUN81034.1"/>
    <property type="molecule type" value="Genomic_DNA"/>
</dbReference>
<evidence type="ECO:0000313" key="2">
    <source>
        <dbReference type="EMBL" id="KUN81034.1"/>
    </source>
</evidence>
<comment type="caution">
    <text evidence="2">The sequence shown here is derived from an EMBL/GenBank/DDBJ whole genome shotgun (WGS) entry which is preliminary data.</text>
</comment>
<keyword evidence="1" id="KW-1133">Transmembrane helix</keyword>